<name>A0ABS7RJJ9_9ACTN</name>
<dbReference type="Gene3D" id="3.40.50.1980">
    <property type="entry name" value="Nitrogenase molybdenum iron protein domain"/>
    <property type="match status" value="2"/>
</dbReference>
<organism evidence="2 3">
    <name type="scientific">Nocardioides jiangsuensis</name>
    <dbReference type="NCBI Taxonomy" id="2866161"/>
    <lineage>
        <taxon>Bacteria</taxon>
        <taxon>Bacillati</taxon>
        <taxon>Actinomycetota</taxon>
        <taxon>Actinomycetes</taxon>
        <taxon>Propionibacteriales</taxon>
        <taxon>Nocardioidaceae</taxon>
        <taxon>Nocardioides</taxon>
    </lineage>
</organism>
<dbReference type="InterPro" id="IPR002491">
    <property type="entry name" value="ABC_transptr_periplasmic_BD"/>
</dbReference>
<keyword evidence="3" id="KW-1185">Reference proteome</keyword>
<dbReference type="EMBL" id="JAIEZQ010000002">
    <property type="protein sequence ID" value="MBY9075230.1"/>
    <property type="molecule type" value="Genomic_DNA"/>
</dbReference>
<dbReference type="RefSeq" id="WP_221025004.1">
    <property type="nucleotide sequence ID" value="NZ_JAIEZQ010000002.1"/>
</dbReference>
<protein>
    <submittedName>
        <fullName evidence="2">Cobalamin-binding protein</fullName>
    </submittedName>
</protein>
<dbReference type="PROSITE" id="PS50983">
    <property type="entry name" value="FE_B12_PBP"/>
    <property type="match status" value="1"/>
</dbReference>
<gene>
    <name evidence="2" type="ORF">K1X13_10415</name>
</gene>
<dbReference type="Proteomes" id="UP000754710">
    <property type="component" value="Unassembled WGS sequence"/>
</dbReference>
<dbReference type="InterPro" id="IPR051030">
    <property type="entry name" value="Vitamin_B12-ABC_binding"/>
</dbReference>
<sequence>MRIVSLLPSTTEILFDLGAGDHVVGVTFECDHPAEARSRTIVSTSAMPEGLAPAEVDAFVTRAMHAGEDLYHLDEGALSGLDADLVVTQDLCAVCAVDVSVVDDALAHLGCTAEVLTIDPHTLDEVLGSVETLGRATGREADAAALVASLRGRLDDVVRRTSGLSRPRTLVLEWTDPPFAPGHWVPEMVTLAGGDPVLGTAGEKSFRVDWERVRASAPEVVVCAPCGYGLAGSTALAEQVVAAGVLDGDVPVWAVDANASFARPGPRLVDGVQALAGILHPGAVTEPTAPMARRVR</sequence>
<dbReference type="SUPFAM" id="SSF53807">
    <property type="entry name" value="Helical backbone' metal receptor"/>
    <property type="match status" value="1"/>
</dbReference>
<comment type="caution">
    <text evidence="2">The sequence shown here is derived from an EMBL/GenBank/DDBJ whole genome shotgun (WGS) entry which is preliminary data.</text>
</comment>
<evidence type="ECO:0000313" key="3">
    <source>
        <dbReference type="Proteomes" id="UP000754710"/>
    </source>
</evidence>
<reference evidence="2 3" key="1">
    <citation type="submission" date="2021-08" db="EMBL/GenBank/DDBJ databases">
        <title>Nocardioides bacterium WL0053 sp. nov., isolated from the sediment.</title>
        <authorList>
            <person name="Wang L."/>
            <person name="Zhang D."/>
            <person name="Zhang A."/>
        </authorList>
    </citation>
    <scope>NUCLEOTIDE SEQUENCE [LARGE SCALE GENOMIC DNA]</scope>
    <source>
        <strain evidence="2 3">WL0053</strain>
    </source>
</reference>
<proteinExistence type="predicted"/>
<dbReference type="CDD" id="cd01144">
    <property type="entry name" value="BtuF"/>
    <property type="match status" value="1"/>
</dbReference>
<dbReference type="PANTHER" id="PTHR42860:SF1">
    <property type="entry name" value="VITAMIN B12-BINDING PROTEIN"/>
    <property type="match status" value="1"/>
</dbReference>
<accession>A0ABS7RJJ9</accession>
<dbReference type="Pfam" id="PF01497">
    <property type="entry name" value="Peripla_BP_2"/>
    <property type="match status" value="1"/>
</dbReference>
<evidence type="ECO:0000259" key="1">
    <source>
        <dbReference type="PROSITE" id="PS50983"/>
    </source>
</evidence>
<feature type="domain" description="Fe/B12 periplasmic-binding" evidence="1">
    <location>
        <begin position="2"/>
        <end position="283"/>
    </location>
</feature>
<dbReference type="PANTHER" id="PTHR42860">
    <property type="entry name" value="VITAMIN B12-BINDING PROTEIN"/>
    <property type="match status" value="1"/>
</dbReference>
<evidence type="ECO:0000313" key="2">
    <source>
        <dbReference type="EMBL" id="MBY9075230.1"/>
    </source>
</evidence>